<keyword evidence="4" id="KW-0547">Nucleotide-binding</keyword>
<evidence type="ECO:0000313" key="10">
    <source>
        <dbReference type="Proteomes" id="UP001396334"/>
    </source>
</evidence>
<keyword evidence="5" id="KW-0418">Kinase</keyword>
<name>A0ABR2NG18_9ROSI</name>
<reference evidence="9 10" key="1">
    <citation type="journal article" date="2024" name="G3 (Bethesda)">
        <title>Genome assembly of Hibiscus sabdariffa L. provides insights into metabolisms of medicinal natural products.</title>
        <authorList>
            <person name="Kim T."/>
        </authorList>
    </citation>
    <scope>NUCLEOTIDE SEQUENCE [LARGE SCALE GENOMIC DNA]</scope>
    <source>
        <strain evidence="9">TK-2024</strain>
        <tissue evidence="9">Old leaves</tissue>
    </source>
</reference>
<proteinExistence type="predicted"/>
<accession>A0ABR2NG18</accession>
<evidence type="ECO:0000256" key="5">
    <source>
        <dbReference type="ARBA" id="ARBA00022777"/>
    </source>
</evidence>
<evidence type="ECO:0000256" key="6">
    <source>
        <dbReference type="ARBA" id="ARBA00022840"/>
    </source>
</evidence>
<evidence type="ECO:0000259" key="8">
    <source>
        <dbReference type="Pfam" id="PF25575"/>
    </source>
</evidence>
<dbReference type="InterPro" id="IPR058209">
    <property type="entry name" value="TPR_BSK1_C"/>
</dbReference>
<evidence type="ECO:0000256" key="4">
    <source>
        <dbReference type="ARBA" id="ARBA00022741"/>
    </source>
</evidence>
<gene>
    <name evidence="9" type="ORF">V6N11_039736</name>
</gene>
<evidence type="ECO:0000256" key="3">
    <source>
        <dbReference type="ARBA" id="ARBA00022679"/>
    </source>
</evidence>
<keyword evidence="2" id="KW-1003">Cell membrane</keyword>
<evidence type="ECO:0000256" key="1">
    <source>
        <dbReference type="ARBA" id="ARBA00004308"/>
    </source>
</evidence>
<dbReference type="Proteomes" id="UP001396334">
    <property type="component" value="Unassembled WGS sequence"/>
</dbReference>
<comment type="subcellular location">
    <subcellularLocation>
        <location evidence="1">Endomembrane system</location>
    </subcellularLocation>
</comment>
<organism evidence="9 10">
    <name type="scientific">Hibiscus sabdariffa</name>
    <name type="common">roselle</name>
    <dbReference type="NCBI Taxonomy" id="183260"/>
    <lineage>
        <taxon>Eukaryota</taxon>
        <taxon>Viridiplantae</taxon>
        <taxon>Streptophyta</taxon>
        <taxon>Embryophyta</taxon>
        <taxon>Tracheophyta</taxon>
        <taxon>Spermatophyta</taxon>
        <taxon>Magnoliopsida</taxon>
        <taxon>eudicotyledons</taxon>
        <taxon>Gunneridae</taxon>
        <taxon>Pentapetalae</taxon>
        <taxon>rosids</taxon>
        <taxon>malvids</taxon>
        <taxon>Malvales</taxon>
        <taxon>Malvaceae</taxon>
        <taxon>Malvoideae</taxon>
        <taxon>Hibiscus</taxon>
    </lineage>
</organism>
<comment type="caution">
    <text evidence="9">The sequence shown here is derived from an EMBL/GenBank/DDBJ whole genome shotgun (WGS) entry which is preliminary data.</text>
</comment>
<dbReference type="EMBL" id="JBBPBN010000155">
    <property type="protein sequence ID" value="KAK8974957.1"/>
    <property type="molecule type" value="Genomic_DNA"/>
</dbReference>
<feature type="domain" description="Serine/threonine-protein kinase BSK1-like TPR repeats" evidence="8">
    <location>
        <begin position="43"/>
        <end position="89"/>
    </location>
</feature>
<sequence length="140" mass="15820">MCHLVTTSWKLYGRGRVPSHVLLGISQETTSSKPTILLSPLGEACSRMDLTAIHEILEKTRNKDDEGIANDLSFQMWTDQIQETLNLKNVEILLSEQRTLEQPLNVTLMISTACLLVILSQVYRVSTKEELASRILILRI</sequence>
<keyword evidence="7" id="KW-0472">Membrane</keyword>
<keyword evidence="3" id="KW-0808">Transferase</keyword>
<dbReference type="PANTHER" id="PTHR45863">
    <property type="entry name" value="SERINE/THREONINE-PROTEIN KINASE BSK5"/>
    <property type="match status" value="1"/>
</dbReference>
<dbReference type="Pfam" id="PF25575">
    <property type="entry name" value="TPR_BSK1_C"/>
    <property type="match status" value="1"/>
</dbReference>
<protein>
    <recommendedName>
        <fullName evidence="8">Serine/threonine-protein kinase BSK1-like TPR repeats domain-containing protein</fullName>
    </recommendedName>
</protein>
<dbReference type="InterPro" id="IPR045845">
    <property type="entry name" value="BSK"/>
</dbReference>
<evidence type="ECO:0000256" key="7">
    <source>
        <dbReference type="ARBA" id="ARBA00023136"/>
    </source>
</evidence>
<evidence type="ECO:0000313" key="9">
    <source>
        <dbReference type="EMBL" id="KAK8974957.1"/>
    </source>
</evidence>
<keyword evidence="10" id="KW-1185">Reference proteome</keyword>
<dbReference type="PANTHER" id="PTHR45863:SF7">
    <property type="entry name" value="SERINE_THREONINE-PROTEIN KINASE BSK5"/>
    <property type="match status" value="1"/>
</dbReference>
<keyword evidence="6" id="KW-0067">ATP-binding</keyword>
<evidence type="ECO:0000256" key="2">
    <source>
        <dbReference type="ARBA" id="ARBA00022475"/>
    </source>
</evidence>